<comment type="similarity">
    <text evidence="3">Belongs to the protein kinase superfamily. Ser/Thr protein kinase family.</text>
</comment>
<evidence type="ECO:0000256" key="8">
    <source>
        <dbReference type="ARBA" id="ARBA00022614"/>
    </source>
</evidence>
<name>A0AAX6FXX6_IRIPA</name>
<dbReference type="PROSITE" id="PS00108">
    <property type="entry name" value="PROTEIN_KINASE_ST"/>
    <property type="match status" value="1"/>
</dbReference>
<keyword evidence="10 26" id="KW-0812">Transmembrane</keyword>
<keyword evidence="12" id="KW-0677">Repeat</keyword>
<dbReference type="InterPro" id="IPR017441">
    <property type="entry name" value="Protein_kinase_ATP_BS"/>
</dbReference>
<comment type="function">
    <text evidence="22">Receptor kinase that detects X.oryzae pv. oryzae protein Ax21 to promote innate immunity. Following X.oryzae pv. oryzae protein Ax21 detection, undergoes cleavage, releasing the processed protein kinase Xa21 chain.</text>
</comment>
<dbReference type="InterPro" id="IPR000719">
    <property type="entry name" value="Prot_kinase_dom"/>
</dbReference>
<evidence type="ECO:0000256" key="3">
    <source>
        <dbReference type="ARBA" id="ARBA00008684"/>
    </source>
</evidence>
<dbReference type="SMART" id="SM00369">
    <property type="entry name" value="LRR_TYP"/>
    <property type="match status" value="9"/>
</dbReference>
<dbReference type="GO" id="GO:0004674">
    <property type="term" value="F:protein serine/threonine kinase activity"/>
    <property type="evidence" value="ECO:0007669"/>
    <property type="project" value="UniProtKB-KW"/>
</dbReference>
<dbReference type="PANTHER" id="PTHR27008:SF596">
    <property type="entry name" value="OS02G0215500 PROTEIN"/>
    <property type="match status" value="1"/>
</dbReference>
<evidence type="ECO:0000256" key="12">
    <source>
        <dbReference type="ARBA" id="ARBA00022737"/>
    </source>
</evidence>
<evidence type="ECO:0000256" key="1">
    <source>
        <dbReference type="ARBA" id="ARBA00004251"/>
    </source>
</evidence>
<evidence type="ECO:0000256" key="25">
    <source>
        <dbReference type="PROSITE-ProRule" id="PRU10141"/>
    </source>
</evidence>
<evidence type="ECO:0000256" key="13">
    <source>
        <dbReference type="ARBA" id="ARBA00022741"/>
    </source>
</evidence>
<dbReference type="FunFam" id="3.80.10.10:FF:001158">
    <property type="entry name" value="Leucine-rich repeat protein kinase family protein"/>
    <property type="match status" value="1"/>
</dbReference>
<comment type="subcellular location">
    <subcellularLocation>
        <location evidence="1">Cell membrane</location>
        <topology evidence="1">Single-pass type I membrane protein</topology>
    </subcellularLocation>
    <subcellularLocation>
        <location evidence="2">Endoplasmic reticulum membrane</location>
        <topology evidence="2">Single-pass membrane protein</topology>
    </subcellularLocation>
</comment>
<dbReference type="Proteomes" id="UP001140949">
    <property type="component" value="Unassembled WGS sequence"/>
</dbReference>
<dbReference type="FunFam" id="3.80.10.10:FF:000288">
    <property type="entry name" value="LRR receptor-like serine/threonine-protein kinase EFR"/>
    <property type="match status" value="1"/>
</dbReference>
<evidence type="ECO:0000256" key="6">
    <source>
        <dbReference type="ARBA" id="ARBA00022527"/>
    </source>
</evidence>
<evidence type="ECO:0000256" key="22">
    <source>
        <dbReference type="ARBA" id="ARBA00054320"/>
    </source>
</evidence>
<keyword evidence="11" id="KW-0732">Signal</keyword>
<dbReference type="PROSITE" id="PS00107">
    <property type="entry name" value="PROTEIN_KINASE_ATP"/>
    <property type="match status" value="1"/>
</dbReference>
<evidence type="ECO:0000313" key="29">
    <source>
        <dbReference type="Proteomes" id="UP001140949"/>
    </source>
</evidence>
<dbReference type="InterPro" id="IPR013210">
    <property type="entry name" value="LRR_N_plant-typ"/>
</dbReference>
<feature type="binding site" evidence="25">
    <location>
        <position position="773"/>
    </location>
    <ligand>
        <name>ATP</name>
        <dbReference type="ChEBI" id="CHEBI:30616"/>
    </ligand>
</feature>
<dbReference type="SMART" id="SM00220">
    <property type="entry name" value="S_TKc"/>
    <property type="match status" value="1"/>
</dbReference>
<comment type="catalytic activity">
    <reaction evidence="20">
        <text>L-threonyl-[protein] + ATP = O-phospho-L-threonyl-[protein] + ADP + H(+)</text>
        <dbReference type="Rhea" id="RHEA:46608"/>
        <dbReference type="Rhea" id="RHEA-COMP:11060"/>
        <dbReference type="Rhea" id="RHEA-COMP:11605"/>
        <dbReference type="ChEBI" id="CHEBI:15378"/>
        <dbReference type="ChEBI" id="CHEBI:30013"/>
        <dbReference type="ChEBI" id="CHEBI:30616"/>
        <dbReference type="ChEBI" id="CHEBI:61977"/>
        <dbReference type="ChEBI" id="CHEBI:456216"/>
        <dbReference type="EC" id="2.7.11.1"/>
    </reaction>
</comment>
<dbReference type="InterPro" id="IPR001611">
    <property type="entry name" value="Leu-rich_rpt"/>
</dbReference>
<dbReference type="AlphaFoldDB" id="A0AAX6FXX6"/>
<dbReference type="SUPFAM" id="SSF52047">
    <property type="entry name" value="RNI-like"/>
    <property type="match status" value="1"/>
</dbReference>
<dbReference type="Pfam" id="PF08263">
    <property type="entry name" value="LRRNT_2"/>
    <property type="match status" value="1"/>
</dbReference>
<dbReference type="Pfam" id="PF23598">
    <property type="entry name" value="LRR_14"/>
    <property type="match status" value="1"/>
</dbReference>
<organism evidence="28 29">
    <name type="scientific">Iris pallida</name>
    <name type="common">Sweet iris</name>
    <dbReference type="NCBI Taxonomy" id="29817"/>
    <lineage>
        <taxon>Eukaryota</taxon>
        <taxon>Viridiplantae</taxon>
        <taxon>Streptophyta</taxon>
        <taxon>Embryophyta</taxon>
        <taxon>Tracheophyta</taxon>
        <taxon>Spermatophyta</taxon>
        <taxon>Magnoliopsida</taxon>
        <taxon>Liliopsida</taxon>
        <taxon>Asparagales</taxon>
        <taxon>Iridaceae</taxon>
        <taxon>Iridoideae</taxon>
        <taxon>Irideae</taxon>
        <taxon>Iris</taxon>
    </lineage>
</organism>
<keyword evidence="14 28" id="KW-0418">Kinase</keyword>
<dbReference type="InterPro" id="IPR003591">
    <property type="entry name" value="Leu-rich_rpt_typical-subtyp"/>
</dbReference>
<dbReference type="FunFam" id="1.10.510.10:FF:000358">
    <property type="entry name" value="Putative leucine-rich repeat receptor-like serine/threonine-protein kinase"/>
    <property type="match status" value="1"/>
</dbReference>
<dbReference type="PANTHER" id="PTHR27008">
    <property type="entry name" value="OS04G0122200 PROTEIN"/>
    <property type="match status" value="1"/>
</dbReference>
<evidence type="ECO:0000256" key="15">
    <source>
        <dbReference type="ARBA" id="ARBA00022840"/>
    </source>
</evidence>
<proteinExistence type="inferred from homology"/>
<evidence type="ECO:0000256" key="18">
    <source>
        <dbReference type="ARBA" id="ARBA00023170"/>
    </source>
</evidence>
<gene>
    <name evidence="28" type="ORF">M6B38_393165</name>
</gene>
<evidence type="ECO:0000256" key="20">
    <source>
        <dbReference type="ARBA" id="ARBA00047899"/>
    </source>
</evidence>
<dbReference type="FunFam" id="3.80.10.10:FF:000275">
    <property type="entry name" value="Leucine-rich repeat receptor-like protein kinase"/>
    <property type="match status" value="1"/>
</dbReference>
<keyword evidence="19" id="KW-0325">Glycoprotein</keyword>
<dbReference type="Pfam" id="PF07714">
    <property type="entry name" value="PK_Tyr_Ser-Thr"/>
    <property type="match status" value="1"/>
</dbReference>
<keyword evidence="15 25" id="KW-0067">ATP-binding</keyword>
<comment type="catalytic activity">
    <reaction evidence="21">
        <text>L-seryl-[protein] + ATP = O-phospho-L-seryl-[protein] + ADP + H(+)</text>
        <dbReference type="Rhea" id="RHEA:17989"/>
        <dbReference type="Rhea" id="RHEA-COMP:9863"/>
        <dbReference type="Rhea" id="RHEA-COMP:11604"/>
        <dbReference type="ChEBI" id="CHEBI:15378"/>
        <dbReference type="ChEBI" id="CHEBI:29999"/>
        <dbReference type="ChEBI" id="CHEBI:30616"/>
        <dbReference type="ChEBI" id="CHEBI:83421"/>
        <dbReference type="ChEBI" id="CHEBI:456216"/>
        <dbReference type="EC" id="2.7.11.1"/>
    </reaction>
</comment>
<dbReference type="InterPro" id="IPR001245">
    <property type="entry name" value="Ser-Thr/Tyr_kinase_cat_dom"/>
</dbReference>
<keyword evidence="5" id="KW-1003">Cell membrane</keyword>
<dbReference type="EC" id="2.7.11.1" evidence="4"/>
<feature type="domain" description="Protein kinase" evidence="27">
    <location>
        <begin position="741"/>
        <end position="1006"/>
    </location>
</feature>
<dbReference type="GO" id="GO:0005789">
    <property type="term" value="C:endoplasmic reticulum membrane"/>
    <property type="evidence" value="ECO:0007669"/>
    <property type="project" value="UniProtKB-SubCell"/>
</dbReference>
<keyword evidence="6" id="KW-0723">Serine/threonine-protein kinase</keyword>
<dbReference type="SUPFAM" id="SSF56112">
    <property type="entry name" value="Protein kinase-like (PK-like)"/>
    <property type="match status" value="1"/>
</dbReference>
<dbReference type="InterPro" id="IPR051809">
    <property type="entry name" value="Plant_receptor-like_S/T_kinase"/>
</dbReference>
<evidence type="ECO:0000256" key="9">
    <source>
        <dbReference type="ARBA" id="ARBA00022679"/>
    </source>
</evidence>
<dbReference type="InterPro" id="IPR032675">
    <property type="entry name" value="LRR_dom_sf"/>
</dbReference>
<keyword evidence="17 26" id="KW-0472">Membrane</keyword>
<dbReference type="Pfam" id="PF13855">
    <property type="entry name" value="LRR_8"/>
    <property type="match status" value="1"/>
</dbReference>
<keyword evidence="16 26" id="KW-1133">Transmembrane helix</keyword>
<dbReference type="FunFam" id="3.30.200.20:FF:000432">
    <property type="entry name" value="LRR receptor-like serine/threonine-protein kinase EFR"/>
    <property type="match status" value="1"/>
</dbReference>
<reference evidence="28" key="1">
    <citation type="journal article" date="2023" name="GigaByte">
        <title>Genome assembly of the bearded iris, Iris pallida Lam.</title>
        <authorList>
            <person name="Bruccoleri R.E."/>
            <person name="Oakeley E.J."/>
            <person name="Faust A.M.E."/>
            <person name="Altorfer M."/>
            <person name="Dessus-Babus S."/>
            <person name="Burckhardt D."/>
            <person name="Oertli M."/>
            <person name="Naumann U."/>
            <person name="Petersen F."/>
            <person name="Wong J."/>
        </authorList>
    </citation>
    <scope>NUCLEOTIDE SEQUENCE</scope>
    <source>
        <strain evidence="28">GSM-AAB239-AS_SAM_17_03QT</strain>
    </source>
</reference>
<dbReference type="Gene3D" id="3.30.200.20">
    <property type="entry name" value="Phosphorylase Kinase, domain 1"/>
    <property type="match status" value="1"/>
</dbReference>
<feature type="transmembrane region" description="Helical" evidence="26">
    <location>
        <begin position="682"/>
        <end position="706"/>
    </location>
</feature>
<protein>
    <recommendedName>
        <fullName evidence="24">Receptor kinase-like protein Xa21</fullName>
        <ecNumber evidence="4">2.7.11.1</ecNumber>
    </recommendedName>
</protein>
<dbReference type="PROSITE" id="PS50011">
    <property type="entry name" value="PROTEIN_KINASE_DOM"/>
    <property type="match status" value="1"/>
</dbReference>
<keyword evidence="13 25" id="KW-0547">Nucleotide-binding</keyword>
<evidence type="ECO:0000256" key="7">
    <source>
        <dbReference type="ARBA" id="ARBA00022553"/>
    </source>
</evidence>
<keyword evidence="8" id="KW-0433">Leucine-rich repeat</keyword>
<evidence type="ECO:0000256" key="5">
    <source>
        <dbReference type="ARBA" id="ARBA00022475"/>
    </source>
</evidence>
<dbReference type="EMBL" id="JANAVB010025000">
    <property type="protein sequence ID" value="KAJ6821177.1"/>
    <property type="molecule type" value="Genomic_DNA"/>
</dbReference>
<evidence type="ECO:0000256" key="2">
    <source>
        <dbReference type="ARBA" id="ARBA00004389"/>
    </source>
</evidence>
<evidence type="ECO:0000256" key="21">
    <source>
        <dbReference type="ARBA" id="ARBA00048679"/>
    </source>
</evidence>
<comment type="function">
    <text evidence="23">The processed protein kinase Xa21 chain released by protein cleavage after X.oryzae pv. oryzae protein Ax21 detection translocates into the nucleus where it can bind and regulate WRKY62, a transcription factor. Confers resistance to the bacterial pathogen X.oryzae pv. oryzae (Xoo).</text>
</comment>
<evidence type="ECO:0000256" key="16">
    <source>
        <dbReference type="ARBA" id="ARBA00022989"/>
    </source>
</evidence>
<keyword evidence="7" id="KW-0597">Phosphoprotein</keyword>
<evidence type="ECO:0000256" key="26">
    <source>
        <dbReference type="SAM" id="Phobius"/>
    </source>
</evidence>
<keyword evidence="29" id="KW-1185">Reference proteome</keyword>
<evidence type="ECO:0000256" key="14">
    <source>
        <dbReference type="ARBA" id="ARBA00022777"/>
    </source>
</evidence>
<dbReference type="GO" id="GO:0005886">
    <property type="term" value="C:plasma membrane"/>
    <property type="evidence" value="ECO:0007669"/>
    <property type="project" value="UniProtKB-SubCell"/>
</dbReference>
<evidence type="ECO:0000256" key="24">
    <source>
        <dbReference type="ARBA" id="ARBA00072040"/>
    </source>
</evidence>
<comment type="caution">
    <text evidence="28">The sequence shown here is derived from an EMBL/GenBank/DDBJ whole genome shotgun (WGS) entry which is preliminary data.</text>
</comment>
<dbReference type="SUPFAM" id="SSF52058">
    <property type="entry name" value="L domain-like"/>
    <property type="match status" value="1"/>
</dbReference>
<keyword evidence="9" id="KW-0808">Transferase</keyword>
<dbReference type="InterPro" id="IPR008271">
    <property type="entry name" value="Ser/Thr_kinase_AS"/>
</dbReference>
<evidence type="ECO:0000259" key="27">
    <source>
        <dbReference type="PROSITE" id="PS50011"/>
    </source>
</evidence>
<evidence type="ECO:0000256" key="11">
    <source>
        <dbReference type="ARBA" id="ARBA00022729"/>
    </source>
</evidence>
<accession>A0AAX6FXX6</accession>
<evidence type="ECO:0000256" key="17">
    <source>
        <dbReference type="ARBA" id="ARBA00023136"/>
    </source>
</evidence>
<dbReference type="Gene3D" id="1.10.510.10">
    <property type="entry name" value="Transferase(Phosphotransferase) domain 1"/>
    <property type="match status" value="1"/>
</dbReference>
<dbReference type="GO" id="GO:0005524">
    <property type="term" value="F:ATP binding"/>
    <property type="evidence" value="ECO:0007669"/>
    <property type="project" value="UniProtKB-UniRule"/>
</dbReference>
<dbReference type="InterPro" id="IPR011009">
    <property type="entry name" value="Kinase-like_dom_sf"/>
</dbReference>
<dbReference type="InterPro" id="IPR055414">
    <property type="entry name" value="LRR_R13L4/SHOC2-like"/>
</dbReference>
<evidence type="ECO:0000256" key="10">
    <source>
        <dbReference type="ARBA" id="ARBA00022692"/>
    </source>
</evidence>
<reference evidence="28" key="2">
    <citation type="submission" date="2023-04" db="EMBL/GenBank/DDBJ databases">
        <authorList>
            <person name="Bruccoleri R.E."/>
            <person name="Oakeley E.J."/>
            <person name="Faust A.-M."/>
            <person name="Dessus-Babus S."/>
            <person name="Altorfer M."/>
            <person name="Burckhardt D."/>
            <person name="Oertli M."/>
            <person name="Naumann U."/>
            <person name="Petersen F."/>
            <person name="Wong J."/>
        </authorList>
    </citation>
    <scope>NUCLEOTIDE SEQUENCE</scope>
    <source>
        <strain evidence="28">GSM-AAB239-AS_SAM_17_03QT</strain>
        <tissue evidence="28">Leaf</tissue>
    </source>
</reference>
<evidence type="ECO:0000256" key="4">
    <source>
        <dbReference type="ARBA" id="ARBA00012513"/>
    </source>
</evidence>
<evidence type="ECO:0000256" key="23">
    <source>
        <dbReference type="ARBA" id="ARBA00056628"/>
    </source>
</evidence>
<evidence type="ECO:0000256" key="19">
    <source>
        <dbReference type="ARBA" id="ARBA00023180"/>
    </source>
</evidence>
<feature type="transmembrane region" description="Helical" evidence="26">
    <location>
        <begin position="12"/>
        <end position="36"/>
    </location>
</feature>
<dbReference type="Pfam" id="PF00560">
    <property type="entry name" value="LRR_1"/>
    <property type="match status" value="5"/>
</dbReference>
<evidence type="ECO:0000313" key="28">
    <source>
        <dbReference type="EMBL" id="KAJ6821177.1"/>
    </source>
</evidence>
<dbReference type="Gene3D" id="3.80.10.10">
    <property type="entry name" value="Ribonuclease Inhibitor"/>
    <property type="match status" value="4"/>
</dbReference>
<keyword evidence="18 28" id="KW-0675">Receptor</keyword>
<sequence>MCSFLLCPKVATAAASSSSSSSTILILLFVVFFFVIPHHHHHHCLHAMSAPVAILPPKHNNVTDRSSLLFFKSKISPDLHGVLTTWNNTLPFCSWQGVVCGHRHPDRVVSLTLTSLGLVGTIPPHLANLTFLRTIDLSSNHFHGPIPQELSRLYRLQKLDLSTNSLSGMIPSELGHCLGLQTINMSYNMLRGYIPTEFGSLPFLYRLDLTNNSITGQIPTSLANASSLNYLSLSGNPLSGGIPPSLGELSALKVLSLGANNLEGYIPPSLWNLSSLKFLYLGFNQLKGSFPDDLGKALPHIEFLVANSNKMHGSLPISLSNSSQLSDIELNDNNFSGRIPPNLGSLRHLRFLILGDNQLEAREPLDWSFLTSLSNCTILEQLQIDYNNLGGLLPKSITNFSTTLRWLTMGGNSIEGRSIPPEIGNLVGLTVLSLDTNFLSGRIPTSIGLLKNLHVLELSFNNFSGEIPSTMGNLSQLIQLYLDFNSFSGSIPASLGNCNSLELLNLEQNKLTGTIPREVFSISSLSRELAFNENQLTGTIPPEIGSLINIGGIWMSGNKLSGEIPNSLGKCQVLQILRLDRNLFEGSIPTSLSALRGLQELDLSKNNFSGKIPTFLGDFSDLHVLNLSYNNFEGEVPRKGVFKNKREISVLGNDKLCGGDPILHLPICAFLGPKKNHKSPKLAVTISVCSGFLCLCLFLFFLFVAFRRWIRQRSRSKPIENYTIKKQHISISYAELVKATNGFSDLIGSGNYGSVYRGKLDDHENVTKVIAVKVFNLRQLGALKSFVAECDAFRNIRHRNLIKILTTCSSVDFKGNDFKAMVFEFKPNGSLESWLHLEGNDPIGLKTLKLMQRINIAIDVASALEYLHNHGQAPIIHCDLKPSNILLDDDMTALVSDFGLARFMNNSTTSSTSSFGIKGTIGYIAPECGMTNKVSTHGDVYSYGILLMELFTGKRPTDGAFKDGLTLRTFVKDGLSEGLISTMDECLLANGVQASDHSQTINHAKTFECVSLVLKIGLLCTNDLPTERMEIKKVRNELNDIKNKFLGR</sequence>